<feature type="compositionally biased region" description="Low complexity" evidence="1">
    <location>
        <begin position="232"/>
        <end position="245"/>
    </location>
</feature>
<dbReference type="InParanoid" id="B9TM00"/>
<proteinExistence type="predicted"/>
<evidence type="ECO:0000256" key="1">
    <source>
        <dbReference type="SAM" id="MobiDB-lite"/>
    </source>
</evidence>
<feature type="region of interest" description="Disordered" evidence="1">
    <location>
        <begin position="199"/>
        <end position="220"/>
    </location>
</feature>
<evidence type="ECO:0000313" key="3">
    <source>
        <dbReference type="Proteomes" id="UP000008311"/>
    </source>
</evidence>
<feature type="compositionally biased region" description="Low complexity" evidence="1">
    <location>
        <begin position="256"/>
        <end position="266"/>
    </location>
</feature>
<accession>B9TM00</accession>
<feature type="non-terminal residue" evidence="2">
    <location>
        <position position="296"/>
    </location>
</feature>
<dbReference type="AlphaFoldDB" id="B9TM00"/>
<feature type="compositionally biased region" description="Polar residues" evidence="1">
    <location>
        <begin position="62"/>
        <end position="74"/>
    </location>
</feature>
<name>B9TM00_RICCO</name>
<gene>
    <name evidence="2" type="ORF">RCOM_2031200</name>
</gene>
<dbReference type="EMBL" id="EQ987772">
    <property type="protein sequence ID" value="EEF23114.1"/>
    <property type="molecule type" value="Genomic_DNA"/>
</dbReference>
<feature type="region of interest" description="Disordered" evidence="1">
    <location>
        <begin position="14"/>
        <end position="37"/>
    </location>
</feature>
<feature type="region of interest" description="Disordered" evidence="1">
    <location>
        <begin position="52"/>
        <end position="74"/>
    </location>
</feature>
<dbReference type="Proteomes" id="UP000008311">
    <property type="component" value="Unassembled WGS sequence"/>
</dbReference>
<organism evidence="2 3">
    <name type="scientific">Ricinus communis</name>
    <name type="common">Castor bean</name>
    <dbReference type="NCBI Taxonomy" id="3988"/>
    <lineage>
        <taxon>Eukaryota</taxon>
        <taxon>Viridiplantae</taxon>
        <taxon>Streptophyta</taxon>
        <taxon>Embryophyta</taxon>
        <taxon>Tracheophyta</taxon>
        <taxon>Spermatophyta</taxon>
        <taxon>Magnoliopsida</taxon>
        <taxon>eudicotyledons</taxon>
        <taxon>Gunneridae</taxon>
        <taxon>Pentapetalae</taxon>
        <taxon>rosids</taxon>
        <taxon>fabids</taxon>
        <taxon>Malpighiales</taxon>
        <taxon>Euphorbiaceae</taxon>
        <taxon>Acalyphoideae</taxon>
        <taxon>Acalypheae</taxon>
        <taxon>Ricinus</taxon>
    </lineage>
</organism>
<reference evidence="3" key="1">
    <citation type="journal article" date="2010" name="Nat. Biotechnol.">
        <title>Draft genome sequence of the oilseed species Ricinus communis.</title>
        <authorList>
            <person name="Chan A.P."/>
            <person name="Crabtree J."/>
            <person name="Zhao Q."/>
            <person name="Lorenzi H."/>
            <person name="Orvis J."/>
            <person name="Puiu D."/>
            <person name="Melake-Berhan A."/>
            <person name="Jones K.M."/>
            <person name="Redman J."/>
            <person name="Chen G."/>
            <person name="Cahoon E.B."/>
            <person name="Gedil M."/>
            <person name="Stanke M."/>
            <person name="Haas B.J."/>
            <person name="Wortman J.R."/>
            <person name="Fraser-Liggett C.M."/>
            <person name="Ravel J."/>
            <person name="Rabinowicz P.D."/>
        </authorList>
    </citation>
    <scope>NUCLEOTIDE SEQUENCE [LARGE SCALE GENOMIC DNA]</scope>
    <source>
        <strain evidence="3">cv. Hale</strain>
    </source>
</reference>
<feature type="region of interest" description="Disordered" evidence="1">
    <location>
        <begin position="232"/>
        <end position="270"/>
    </location>
</feature>
<sequence length="296" mass="31337">MALAMPVISTRWPSRMNSGTASRISEDMPSSKRPATTASGLVVTVSMKATVARPKQKAMGMPSSTDTASTRPKNTTRFQFPMACSQAAPRYIAPATAASRASTPTRSTSFWREMRSSERAIISAAPTATAAARTVLGQPRAGVCTNISSSAYSHIGCIRISSITHGAMMARASAHALPRSLMKPTSTVVRMCVPRRRATAAPRLASQRKRMEASSSAQGMGLLKMKRMITPASSTATSPTTSAAAGISMARPSQCSRRAASERSSATGCSSDRALIPGSLRCSATASRRHRRIWRA</sequence>
<feature type="compositionally biased region" description="Polar residues" evidence="1">
    <location>
        <begin position="14"/>
        <end position="23"/>
    </location>
</feature>
<evidence type="ECO:0000313" key="2">
    <source>
        <dbReference type="EMBL" id="EEF23114.1"/>
    </source>
</evidence>
<keyword evidence="3" id="KW-1185">Reference proteome</keyword>
<protein>
    <submittedName>
        <fullName evidence="2">Uncharacterized protein</fullName>
    </submittedName>
</protein>